<proteinExistence type="predicted"/>
<name>A0AAD6SKC1_9AGAR</name>
<comment type="caution">
    <text evidence="2">The sequence shown here is derived from an EMBL/GenBank/DDBJ whole genome shotgun (WGS) entry which is preliminary data.</text>
</comment>
<feature type="compositionally biased region" description="Basic residues" evidence="1">
    <location>
        <begin position="507"/>
        <end position="525"/>
    </location>
</feature>
<feature type="compositionally biased region" description="Acidic residues" evidence="1">
    <location>
        <begin position="786"/>
        <end position="795"/>
    </location>
</feature>
<reference evidence="2" key="1">
    <citation type="submission" date="2023-03" db="EMBL/GenBank/DDBJ databases">
        <title>Massive genome expansion in bonnet fungi (Mycena s.s.) driven by repeated elements and novel gene families across ecological guilds.</title>
        <authorList>
            <consortium name="Lawrence Berkeley National Laboratory"/>
            <person name="Harder C.B."/>
            <person name="Miyauchi S."/>
            <person name="Viragh M."/>
            <person name="Kuo A."/>
            <person name="Thoen E."/>
            <person name="Andreopoulos B."/>
            <person name="Lu D."/>
            <person name="Skrede I."/>
            <person name="Drula E."/>
            <person name="Henrissat B."/>
            <person name="Morin E."/>
            <person name="Kohler A."/>
            <person name="Barry K."/>
            <person name="LaButti K."/>
            <person name="Morin E."/>
            <person name="Salamov A."/>
            <person name="Lipzen A."/>
            <person name="Mereny Z."/>
            <person name="Hegedus B."/>
            <person name="Baldrian P."/>
            <person name="Stursova M."/>
            <person name="Weitz H."/>
            <person name="Taylor A."/>
            <person name="Grigoriev I.V."/>
            <person name="Nagy L.G."/>
            <person name="Martin F."/>
            <person name="Kauserud H."/>
        </authorList>
    </citation>
    <scope>NUCLEOTIDE SEQUENCE</scope>
    <source>
        <strain evidence="2">CBHHK200</strain>
    </source>
</reference>
<gene>
    <name evidence="2" type="ORF">C8F04DRAFT_1266695</name>
</gene>
<feature type="compositionally biased region" description="Pro residues" evidence="1">
    <location>
        <begin position="12"/>
        <end position="23"/>
    </location>
</feature>
<evidence type="ECO:0000313" key="2">
    <source>
        <dbReference type="EMBL" id="KAJ7027745.1"/>
    </source>
</evidence>
<dbReference type="Proteomes" id="UP001218188">
    <property type="component" value="Unassembled WGS sequence"/>
</dbReference>
<protein>
    <submittedName>
        <fullName evidence="2">Uncharacterized protein</fullName>
    </submittedName>
</protein>
<dbReference type="PANTHER" id="PTHR33472:SF28">
    <property type="entry name" value="BROMO AND FHA DOMAIN-CONTAINING PROTEIN DDB_G0267958"/>
    <property type="match status" value="1"/>
</dbReference>
<feature type="compositionally biased region" description="Low complexity" evidence="1">
    <location>
        <begin position="359"/>
        <end position="410"/>
    </location>
</feature>
<feature type="compositionally biased region" description="Low complexity" evidence="1">
    <location>
        <begin position="1"/>
        <end position="11"/>
    </location>
</feature>
<feature type="region of interest" description="Disordered" evidence="1">
    <location>
        <begin position="1"/>
        <end position="56"/>
    </location>
</feature>
<feature type="region of interest" description="Disordered" evidence="1">
    <location>
        <begin position="499"/>
        <end position="599"/>
    </location>
</feature>
<dbReference type="AlphaFoldDB" id="A0AAD6SKC1"/>
<sequence length="795" mass="86463">MSTPAPNIAPAAPAPAPAPPAPPRIDMRNFVLRKQSKNKKGDDTPKPRLKPGNKGDFHGKRYDFLVNNLEGYLEASKKGKTRTWWPGLFEAYWSRFHWRLALDEEPADDAVVVVGGSEELTAEEEDEKAAVQKAIKSKIKTWYNHHRNAMGLTSNPFTPWLARLRQPEAQCPKRVTDYQFYMQHDDFKTAVDNEFQTRYWDQPREQHLALRCKVAREFFEAEPEDVKKRIRDEAREEHEEQVSLARIRFSQVVAPLLHGLRAYTGYHITLIAGRLIEGDGDVKVDLVSVHAGKSKSKDGPDGGKDWTQFDEVAYKDVVLDQFVRFIIAANAEPSDDNEMVVSQNADPTGPVTGPANAVGPPAASGTPPAASGTSQPAASTTSPPAAGTTATSRPISSPTSSPAAGTPSNAQPAVDEMSMIPRPETPPPAGSLEGRMAALRVMESPLRRELERLDVELREKRVAELEGLSAITLQRENNLARHREGAKQVSNSVVAAAATAAGEVKKPKARGRKKANGRRPAKRQKRAEVEEEESAQSSASDADNDNDSEGDRPEPPQTRGRARSGEGDAREQQAEQGSTMVTIASKAGGKGGKNKATSGEPKWALDARALLEKVSADGSEWAEMVDLWWKLESSGGFAAGKPLATKGRPAEVGWWIQRARRATPMIKSAHVFATSWISWWIELNPKWRGAAGSDKMLRTEGQSGWDGLKATATGVNGLLSVLMCLKWWKDAIDDEEGDWAIAVSDVTWVLRQLLKQRGSSVVTDAGAGGINGNTPAGAGGEKGGNDDAEAMEVDG</sequence>
<evidence type="ECO:0000256" key="1">
    <source>
        <dbReference type="SAM" id="MobiDB-lite"/>
    </source>
</evidence>
<feature type="region of interest" description="Disordered" evidence="1">
    <location>
        <begin position="335"/>
        <end position="432"/>
    </location>
</feature>
<organism evidence="2 3">
    <name type="scientific">Mycena alexandri</name>
    <dbReference type="NCBI Taxonomy" id="1745969"/>
    <lineage>
        <taxon>Eukaryota</taxon>
        <taxon>Fungi</taxon>
        <taxon>Dikarya</taxon>
        <taxon>Basidiomycota</taxon>
        <taxon>Agaricomycotina</taxon>
        <taxon>Agaricomycetes</taxon>
        <taxon>Agaricomycetidae</taxon>
        <taxon>Agaricales</taxon>
        <taxon>Marasmiineae</taxon>
        <taxon>Mycenaceae</taxon>
        <taxon>Mycena</taxon>
    </lineage>
</organism>
<feature type="compositionally biased region" description="Basic and acidic residues" evidence="1">
    <location>
        <begin position="563"/>
        <end position="573"/>
    </location>
</feature>
<accession>A0AAD6SKC1</accession>
<keyword evidence="3" id="KW-1185">Reference proteome</keyword>
<evidence type="ECO:0000313" key="3">
    <source>
        <dbReference type="Proteomes" id="UP001218188"/>
    </source>
</evidence>
<dbReference type="EMBL" id="JARJCM010000120">
    <property type="protein sequence ID" value="KAJ7027745.1"/>
    <property type="molecule type" value="Genomic_DNA"/>
</dbReference>
<feature type="region of interest" description="Disordered" evidence="1">
    <location>
        <begin position="764"/>
        <end position="795"/>
    </location>
</feature>
<dbReference type="PANTHER" id="PTHR33472">
    <property type="entry name" value="OS01G0106600 PROTEIN"/>
    <property type="match status" value="1"/>
</dbReference>
<feature type="compositionally biased region" description="Gly residues" evidence="1">
    <location>
        <begin position="766"/>
        <end position="782"/>
    </location>
</feature>